<organism evidence="12 13">
    <name type="scientific">Mucor lusitanicus CBS 277.49</name>
    <dbReference type="NCBI Taxonomy" id="747725"/>
    <lineage>
        <taxon>Eukaryota</taxon>
        <taxon>Fungi</taxon>
        <taxon>Fungi incertae sedis</taxon>
        <taxon>Mucoromycota</taxon>
        <taxon>Mucoromycotina</taxon>
        <taxon>Mucoromycetes</taxon>
        <taxon>Mucorales</taxon>
        <taxon>Mucorineae</taxon>
        <taxon>Mucoraceae</taxon>
        <taxon>Mucor</taxon>
    </lineage>
</organism>
<evidence type="ECO:0000256" key="1">
    <source>
        <dbReference type="ARBA" id="ARBA00011073"/>
    </source>
</evidence>
<evidence type="ECO:0000256" key="5">
    <source>
        <dbReference type="ARBA" id="ARBA00022825"/>
    </source>
</evidence>
<protein>
    <recommendedName>
        <fullName evidence="14">Peptidase S8/S53 domain-containing protein</fullName>
    </recommendedName>
</protein>
<feature type="signal peptide" evidence="8">
    <location>
        <begin position="1"/>
        <end position="28"/>
    </location>
</feature>
<evidence type="ECO:0000256" key="6">
    <source>
        <dbReference type="PIRSR" id="PIRSR615500-1"/>
    </source>
</evidence>
<keyword evidence="5 7" id="KW-0720">Serine protease</keyword>
<dbReference type="GO" id="GO:0006508">
    <property type="term" value="P:proteolysis"/>
    <property type="evidence" value="ECO:0007669"/>
    <property type="project" value="UniProtKB-KW"/>
</dbReference>
<dbReference type="SUPFAM" id="SSF52743">
    <property type="entry name" value="Subtilisin-like"/>
    <property type="match status" value="1"/>
</dbReference>
<evidence type="ECO:0000313" key="13">
    <source>
        <dbReference type="Proteomes" id="UP000077051"/>
    </source>
</evidence>
<dbReference type="InterPro" id="IPR051048">
    <property type="entry name" value="Peptidase_S8/S53_subtilisin"/>
</dbReference>
<sequence>MRVSSPLLSAITASLVLALTQLPCLVTARHLNSIYHPKYIHSSAKCLQGRYLIELATTSDVDDMLHWMTGQEELGVKVHKTFKHRFFSGLSIEVLDNESIGLLLDKASVVSMSANRMIQRASPIPPIERAKPSSDSIFTPETIRSLMPHNASQVNKARQELNLTGQGVFVGIIDSGIDYTLKALGGGFGPGFKVIAGYDLVGDRYNSTDPLSMAKADSDPLDNCGRNSSADGHGTHVAGIIAGYDPENNFEGVAPGASLGMWRVFSCDGESTTDEVLLDALIMAYEAGVHIISMSIGSTQPFSDDSVPLVKVVNQITAADVSVVVAAGNEGSDGVYSISAPSTALSALAVASVVNQVYNPPYKLNITGLDEAIDAYPPGDDTKAFINGSLAIANSNNTALTEDACDRRLVSTSVKGKIALVKRGSCQFTTKAKNVESAGAVGVIFYNNVDEELDSINAEGSIPAVSISLQNGLKLLNLLSNATRDIEVMAVKINGYIANPKANTVSTFSSIGPTAELYFKPNIAAVGQTVFSTLPKYLGGYGIRDGTSMACPYISGSLALYLQYYGTNQTDVAAMHTRFKNYALPLHVGKASSNVTDNPIRQGAGLVQVYDAITQPVQISPPEISFNDSSSSNYLQHNLTITNNAIYPVSYSISSKISTGIEPYNQTGSAYNSLNRPAVNREATSTIQFSQSQMHLNPGESQVVTVTVTPPSAGPQKHIMYGGFIQFDPLNVTSTLASIHIPYIGVSGSQRDLPIFADSIQSYYNNASNIIQTADQVTYKFNSSRSYFKTDYFVLVKFGLINPTKVLKAELLRQQDKQVLGHVMFPATNVPATPKGNDMYIGWNGYYFNNTAVNLEPDQVDARYAIPSTNGSYLIQLSALKLLGNPRNDADWETWRSGIINVFRELEQSPMHRTRRVTLTTACDSLDEDLGTDLVSVLLQRPR</sequence>
<keyword evidence="3 8" id="KW-0732">Signal</keyword>
<dbReference type="PANTHER" id="PTHR43399:SF4">
    <property type="entry name" value="CELL WALL-ASSOCIATED PROTEASE"/>
    <property type="match status" value="1"/>
</dbReference>
<dbReference type="Gene3D" id="3.40.50.200">
    <property type="entry name" value="Peptidase S8/S53 domain"/>
    <property type="match status" value="1"/>
</dbReference>
<evidence type="ECO:0000259" key="9">
    <source>
        <dbReference type="Pfam" id="PF00082"/>
    </source>
</evidence>
<feature type="domain" description="Peptidase S8/S53" evidence="9">
    <location>
        <begin position="165"/>
        <end position="567"/>
    </location>
</feature>
<reference evidence="12 13" key="1">
    <citation type="submission" date="2015-06" db="EMBL/GenBank/DDBJ databases">
        <title>Expansion of signal transduction pathways in fungi by whole-genome duplication.</title>
        <authorList>
            <consortium name="DOE Joint Genome Institute"/>
            <person name="Corrochano L.M."/>
            <person name="Kuo A."/>
            <person name="Marcet-Houben M."/>
            <person name="Polaino S."/>
            <person name="Salamov A."/>
            <person name="Villalobos J.M."/>
            <person name="Alvarez M.I."/>
            <person name="Avalos J."/>
            <person name="Benito E.P."/>
            <person name="Benoit I."/>
            <person name="Burger G."/>
            <person name="Camino L.P."/>
            <person name="Canovas D."/>
            <person name="Cerda-Olmedo E."/>
            <person name="Cheng J.-F."/>
            <person name="Dominguez A."/>
            <person name="Elias M."/>
            <person name="Eslava A.P."/>
            <person name="Glaser F."/>
            <person name="Grimwood J."/>
            <person name="Gutierrez G."/>
            <person name="Heitman J."/>
            <person name="Henrissat B."/>
            <person name="Iturriaga E.A."/>
            <person name="Lang B.F."/>
            <person name="Lavin J.L."/>
            <person name="Lee S."/>
            <person name="Li W."/>
            <person name="Lindquist E."/>
            <person name="Lopez-Garcia S."/>
            <person name="Luque E.M."/>
            <person name="Marcos A.T."/>
            <person name="Martin J."/>
            <person name="Mccluskey K."/>
            <person name="Medina H.R."/>
            <person name="Miralles-Duran A."/>
            <person name="Miyazaki A."/>
            <person name="Munoz-Torres E."/>
            <person name="Oguiza J.A."/>
            <person name="Ohm R."/>
            <person name="Olmedo M."/>
            <person name="Orejas M."/>
            <person name="Ortiz-Castellanos L."/>
            <person name="Pisabarro A.G."/>
            <person name="Rodriguez-Romero J."/>
            <person name="Ruiz-Herrera J."/>
            <person name="Ruiz-Vazquez R."/>
            <person name="Sanz C."/>
            <person name="Schackwitz W."/>
            <person name="Schmutz J."/>
            <person name="Shahriari M."/>
            <person name="Shelest E."/>
            <person name="Silva-Franco F."/>
            <person name="Soanes D."/>
            <person name="Syed K."/>
            <person name="Tagua V.G."/>
            <person name="Talbot N.J."/>
            <person name="Thon M."/>
            <person name="De Vries R.P."/>
            <person name="Wiebenga A."/>
            <person name="Yadav J.S."/>
            <person name="Braun E.L."/>
            <person name="Baker S."/>
            <person name="Garre V."/>
            <person name="Horwitz B."/>
            <person name="Torres-Martinez S."/>
            <person name="Idnurm A."/>
            <person name="Herrera-Estrella A."/>
            <person name="Gabaldon T."/>
            <person name="Grigoriev I.V."/>
        </authorList>
    </citation>
    <scope>NUCLEOTIDE SEQUENCE [LARGE SCALE GENOMIC DNA]</scope>
    <source>
        <strain evidence="12 13">CBS 277.49</strain>
    </source>
</reference>
<dbReference type="CDD" id="cd07489">
    <property type="entry name" value="Peptidases_S8_5"/>
    <property type="match status" value="1"/>
</dbReference>
<comment type="caution">
    <text evidence="12">The sequence shown here is derived from an EMBL/GenBank/DDBJ whole genome shotgun (WGS) entry which is preliminary data.</text>
</comment>
<dbReference type="Pfam" id="PF06280">
    <property type="entry name" value="fn3_5"/>
    <property type="match status" value="1"/>
</dbReference>
<dbReference type="STRING" id="747725.A0A168JT72"/>
<dbReference type="InterPro" id="IPR022398">
    <property type="entry name" value="Peptidase_S8_His-AS"/>
</dbReference>
<feature type="active site" description="Charge relay system" evidence="6 7">
    <location>
        <position position="548"/>
    </location>
</feature>
<dbReference type="OrthoDB" id="206201at2759"/>
<evidence type="ECO:0000256" key="8">
    <source>
        <dbReference type="SAM" id="SignalP"/>
    </source>
</evidence>
<dbReference type="InterPro" id="IPR015500">
    <property type="entry name" value="Peptidase_S8_subtilisin-rel"/>
</dbReference>
<dbReference type="InterPro" id="IPR023828">
    <property type="entry name" value="Peptidase_S8_Ser-AS"/>
</dbReference>
<dbReference type="GO" id="GO:0016020">
    <property type="term" value="C:membrane"/>
    <property type="evidence" value="ECO:0007669"/>
    <property type="project" value="InterPro"/>
</dbReference>
<evidence type="ECO:0000256" key="2">
    <source>
        <dbReference type="ARBA" id="ARBA00022670"/>
    </source>
</evidence>
<evidence type="ECO:0000256" key="7">
    <source>
        <dbReference type="PROSITE-ProRule" id="PRU01240"/>
    </source>
</evidence>
<keyword evidence="2 7" id="KW-0645">Protease</keyword>
<evidence type="ECO:0000259" key="11">
    <source>
        <dbReference type="Pfam" id="PF06280"/>
    </source>
</evidence>
<dbReference type="InterPro" id="IPR034187">
    <property type="entry name" value="Peptidases_S8_5"/>
</dbReference>
<evidence type="ECO:0000259" key="10">
    <source>
        <dbReference type="Pfam" id="PF02225"/>
    </source>
</evidence>
<dbReference type="GO" id="GO:0004252">
    <property type="term" value="F:serine-type endopeptidase activity"/>
    <property type="evidence" value="ECO:0007669"/>
    <property type="project" value="UniProtKB-UniRule"/>
</dbReference>
<dbReference type="PROSITE" id="PS51892">
    <property type="entry name" value="SUBTILASE"/>
    <property type="match status" value="1"/>
</dbReference>
<dbReference type="Pfam" id="PF00082">
    <property type="entry name" value="Peptidase_S8"/>
    <property type="match status" value="1"/>
</dbReference>
<dbReference type="PROSITE" id="PS00137">
    <property type="entry name" value="SUBTILASE_HIS"/>
    <property type="match status" value="1"/>
</dbReference>
<accession>A0A168JT72</accession>
<proteinExistence type="inferred from homology"/>
<dbReference type="Proteomes" id="UP000077051">
    <property type="component" value="Unassembled WGS sequence"/>
</dbReference>
<dbReference type="Pfam" id="PF02225">
    <property type="entry name" value="PA"/>
    <property type="match status" value="1"/>
</dbReference>
<dbReference type="InterPro" id="IPR046450">
    <property type="entry name" value="PA_dom_sf"/>
</dbReference>
<feature type="active site" description="Charge relay system" evidence="6 7">
    <location>
        <position position="174"/>
    </location>
</feature>
<dbReference type="InterPro" id="IPR003137">
    <property type="entry name" value="PA_domain"/>
</dbReference>
<dbReference type="AlphaFoldDB" id="A0A168JT72"/>
<evidence type="ECO:0008006" key="14">
    <source>
        <dbReference type="Google" id="ProtNLM"/>
    </source>
</evidence>
<name>A0A168JT72_MUCCL</name>
<feature type="active site" description="Charge relay system" evidence="6 7">
    <location>
        <position position="233"/>
    </location>
</feature>
<evidence type="ECO:0000256" key="3">
    <source>
        <dbReference type="ARBA" id="ARBA00022729"/>
    </source>
</evidence>
<feature type="domain" description="PA" evidence="10">
    <location>
        <begin position="401"/>
        <end position="475"/>
    </location>
</feature>
<dbReference type="SUPFAM" id="SSF52025">
    <property type="entry name" value="PA domain"/>
    <property type="match status" value="1"/>
</dbReference>
<dbReference type="InterPro" id="IPR036852">
    <property type="entry name" value="Peptidase_S8/S53_dom_sf"/>
</dbReference>
<evidence type="ECO:0000256" key="4">
    <source>
        <dbReference type="ARBA" id="ARBA00022801"/>
    </source>
</evidence>
<dbReference type="InterPro" id="IPR013783">
    <property type="entry name" value="Ig-like_fold"/>
</dbReference>
<dbReference type="VEuPathDB" id="FungiDB:MUCCIDRAFT_113045"/>
<dbReference type="InterPro" id="IPR000209">
    <property type="entry name" value="Peptidase_S8/S53_dom"/>
</dbReference>
<dbReference type="Gene3D" id="2.60.40.10">
    <property type="entry name" value="Immunoglobulins"/>
    <property type="match status" value="1"/>
</dbReference>
<comment type="similarity">
    <text evidence="1 7">Belongs to the peptidase S8 family.</text>
</comment>
<keyword evidence="13" id="KW-1185">Reference proteome</keyword>
<dbReference type="PROSITE" id="PS00138">
    <property type="entry name" value="SUBTILASE_SER"/>
    <property type="match status" value="1"/>
</dbReference>
<dbReference type="PRINTS" id="PR00723">
    <property type="entry name" value="SUBTILISIN"/>
</dbReference>
<keyword evidence="4 7" id="KW-0378">Hydrolase</keyword>
<dbReference type="PANTHER" id="PTHR43399">
    <property type="entry name" value="SUBTILISIN-RELATED"/>
    <property type="match status" value="1"/>
</dbReference>
<evidence type="ECO:0000313" key="12">
    <source>
        <dbReference type="EMBL" id="OAD01585.1"/>
    </source>
</evidence>
<dbReference type="Gene3D" id="3.50.30.30">
    <property type="match status" value="1"/>
</dbReference>
<dbReference type="EMBL" id="AMYB01000006">
    <property type="protein sequence ID" value="OAD01585.1"/>
    <property type="molecule type" value="Genomic_DNA"/>
</dbReference>
<gene>
    <name evidence="12" type="ORF">MUCCIDRAFT_113045</name>
</gene>
<dbReference type="InterPro" id="IPR010435">
    <property type="entry name" value="C5a/SBT2-like_Fn3"/>
</dbReference>
<feature type="domain" description="C5a peptidase/Subtilisin-like protease SBT2-like Fn3-like" evidence="11">
    <location>
        <begin position="624"/>
        <end position="743"/>
    </location>
</feature>
<feature type="chain" id="PRO_5007898241" description="Peptidase S8/S53 domain-containing protein" evidence="8">
    <location>
        <begin position="29"/>
        <end position="943"/>
    </location>
</feature>